<sequence>MVELCTVENNLHFPIYSSPIAGNIVFPYLGFLLSGARPAGLSGKSAVYIDTHSVTTGEGKGQHIHIIVVGEPENKFLGQVIRPQFLISADAFGDSGIRIFRLQICIGVIIRAGCKKCNGSLQIPNASQVIDTLLLSNGDAI</sequence>
<comment type="caution">
    <text evidence="1">The sequence shown here is derived from an EMBL/GenBank/DDBJ whole genome shotgun (WGS) entry which is preliminary data.</text>
</comment>
<evidence type="ECO:0000313" key="1">
    <source>
        <dbReference type="EMBL" id="MPN55414.1"/>
    </source>
</evidence>
<organism evidence="1">
    <name type="scientific">bioreactor metagenome</name>
    <dbReference type="NCBI Taxonomy" id="1076179"/>
    <lineage>
        <taxon>unclassified sequences</taxon>
        <taxon>metagenomes</taxon>
        <taxon>ecological metagenomes</taxon>
    </lineage>
</organism>
<accession>A0A645J4K2</accession>
<gene>
    <name evidence="1" type="ORF">SDC9_203096</name>
</gene>
<proteinExistence type="predicted"/>
<name>A0A645J4K2_9ZZZZ</name>
<reference evidence="1" key="1">
    <citation type="submission" date="2019-08" db="EMBL/GenBank/DDBJ databases">
        <authorList>
            <person name="Kucharzyk K."/>
            <person name="Murdoch R.W."/>
            <person name="Higgins S."/>
            <person name="Loffler F."/>
        </authorList>
    </citation>
    <scope>NUCLEOTIDE SEQUENCE</scope>
</reference>
<dbReference type="AlphaFoldDB" id="A0A645J4K2"/>
<dbReference type="EMBL" id="VSSQ01124626">
    <property type="protein sequence ID" value="MPN55414.1"/>
    <property type="molecule type" value="Genomic_DNA"/>
</dbReference>
<protein>
    <submittedName>
        <fullName evidence="1">Uncharacterized protein</fullName>
    </submittedName>
</protein>